<dbReference type="AlphaFoldDB" id="A0AAD9HDA9"/>
<sequence length="103" mass="11412">MHHLTIQLDPCRDLLSAPRCPSPRSITIDPPWHHLPPLSVQYTSPYPSSIAKKDTIPSPPLSPPCEESQAGRPPLWTSTSAVSFAFPIPRLVHQLRVSVFLCP</sequence>
<dbReference type="EMBL" id="MU842928">
    <property type="protein sequence ID" value="KAK2025819.1"/>
    <property type="molecule type" value="Genomic_DNA"/>
</dbReference>
<gene>
    <name evidence="2" type="ORF">LX32DRAFT_45695</name>
</gene>
<evidence type="ECO:0000313" key="3">
    <source>
        <dbReference type="Proteomes" id="UP001232148"/>
    </source>
</evidence>
<organism evidence="2 3">
    <name type="scientific">Colletotrichum zoysiae</name>
    <dbReference type="NCBI Taxonomy" id="1216348"/>
    <lineage>
        <taxon>Eukaryota</taxon>
        <taxon>Fungi</taxon>
        <taxon>Dikarya</taxon>
        <taxon>Ascomycota</taxon>
        <taxon>Pezizomycotina</taxon>
        <taxon>Sordariomycetes</taxon>
        <taxon>Hypocreomycetidae</taxon>
        <taxon>Glomerellales</taxon>
        <taxon>Glomerellaceae</taxon>
        <taxon>Colletotrichum</taxon>
        <taxon>Colletotrichum graminicola species complex</taxon>
    </lineage>
</organism>
<dbReference type="Proteomes" id="UP001232148">
    <property type="component" value="Unassembled WGS sequence"/>
</dbReference>
<accession>A0AAD9HDA9</accession>
<reference evidence="2" key="1">
    <citation type="submission" date="2021-06" db="EMBL/GenBank/DDBJ databases">
        <title>Comparative genomics, transcriptomics and evolutionary studies reveal genomic signatures of adaptation to plant cell wall in hemibiotrophic fungi.</title>
        <authorList>
            <consortium name="DOE Joint Genome Institute"/>
            <person name="Baroncelli R."/>
            <person name="Diaz J.F."/>
            <person name="Benocci T."/>
            <person name="Peng M."/>
            <person name="Battaglia E."/>
            <person name="Haridas S."/>
            <person name="Andreopoulos W."/>
            <person name="Labutti K."/>
            <person name="Pangilinan J."/>
            <person name="Floch G.L."/>
            <person name="Makela M.R."/>
            <person name="Henrissat B."/>
            <person name="Grigoriev I.V."/>
            <person name="Crouch J.A."/>
            <person name="De Vries R.P."/>
            <person name="Sukno S.A."/>
            <person name="Thon M.R."/>
        </authorList>
    </citation>
    <scope>NUCLEOTIDE SEQUENCE</scope>
    <source>
        <strain evidence="2">MAFF235873</strain>
    </source>
</reference>
<feature type="region of interest" description="Disordered" evidence="1">
    <location>
        <begin position="49"/>
        <end position="73"/>
    </location>
</feature>
<comment type="caution">
    <text evidence="2">The sequence shown here is derived from an EMBL/GenBank/DDBJ whole genome shotgun (WGS) entry which is preliminary data.</text>
</comment>
<keyword evidence="3" id="KW-1185">Reference proteome</keyword>
<proteinExistence type="predicted"/>
<name>A0AAD9HDA9_9PEZI</name>
<evidence type="ECO:0000313" key="2">
    <source>
        <dbReference type="EMBL" id="KAK2025819.1"/>
    </source>
</evidence>
<protein>
    <submittedName>
        <fullName evidence="2">Uncharacterized protein</fullName>
    </submittedName>
</protein>
<evidence type="ECO:0000256" key="1">
    <source>
        <dbReference type="SAM" id="MobiDB-lite"/>
    </source>
</evidence>